<keyword evidence="2" id="KW-0732">Signal</keyword>
<feature type="signal peptide" evidence="2">
    <location>
        <begin position="1"/>
        <end position="15"/>
    </location>
</feature>
<dbReference type="Pfam" id="PF26335">
    <property type="entry name" value="ARB_00930_C"/>
    <property type="match status" value="1"/>
</dbReference>
<evidence type="ECO:0000313" key="5">
    <source>
        <dbReference type="EMBL" id="KZL66347.1"/>
    </source>
</evidence>
<dbReference type="InterPro" id="IPR001466">
    <property type="entry name" value="Beta-lactam-related"/>
</dbReference>
<dbReference type="AlphaFoldDB" id="A0A166P3C6"/>
<accession>A0A166P3C6</accession>
<name>A0A166P3C6_9PEZI</name>
<comment type="similarity">
    <text evidence="1">Belongs to the beta-lactamase family.</text>
</comment>
<dbReference type="PANTHER" id="PTHR22935">
    <property type="entry name" value="PENICILLIN-BINDING PROTEIN"/>
    <property type="match status" value="1"/>
</dbReference>
<reference evidence="5 6" key="1">
    <citation type="submission" date="2015-06" db="EMBL/GenBank/DDBJ databases">
        <title>Survival trade-offs in plant roots during colonization by closely related pathogenic and mutualistic fungi.</title>
        <authorList>
            <person name="Hacquard S."/>
            <person name="Kracher B."/>
            <person name="Hiruma K."/>
            <person name="Weinman A."/>
            <person name="Muench P."/>
            <person name="Garrido Oter R."/>
            <person name="Ver Loren van Themaat E."/>
            <person name="Dallerey J.-F."/>
            <person name="Damm U."/>
            <person name="Henrissat B."/>
            <person name="Lespinet O."/>
            <person name="Thon M."/>
            <person name="Kemen E."/>
            <person name="McHardy A.C."/>
            <person name="Schulze-Lefert P."/>
            <person name="O'Connell R.J."/>
        </authorList>
    </citation>
    <scope>NUCLEOTIDE SEQUENCE [LARGE SCALE GENOMIC DNA]</scope>
    <source>
        <strain evidence="5 6">0861</strain>
    </source>
</reference>
<dbReference type="Pfam" id="PF00144">
    <property type="entry name" value="Beta-lactamase"/>
    <property type="match status" value="1"/>
</dbReference>
<comment type="caution">
    <text evidence="5">The sequence shown here is derived from an EMBL/GenBank/DDBJ whole genome shotgun (WGS) entry which is preliminary data.</text>
</comment>
<dbReference type="EMBL" id="LFIV01000180">
    <property type="protein sequence ID" value="KZL66347.1"/>
    <property type="molecule type" value="Genomic_DNA"/>
</dbReference>
<evidence type="ECO:0000313" key="6">
    <source>
        <dbReference type="Proteomes" id="UP000076552"/>
    </source>
</evidence>
<dbReference type="InterPro" id="IPR058664">
    <property type="entry name" value="ARB_00930-like_C"/>
</dbReference>
<organism evidence="5 6">
    <name type="scientific">Colletotrichum tofieldiae</name>
    <dbReference type="NCBI Taxonomy" id="708197"/>
    <lineage>
        <taxon>Eukaryota</taxon>
        <taxon>Fungi</taxon>
        <taxon>Dikarya</taxon>
        <taxon>Ascomycota</taxon>
        <taxon>Pezizomycotina</taxon>
        <taxon>Sordariomycetes</taxon>
        <taxon>Hypocreomycetidae</taxon>
        <taxon>Glomerellales</taxon>
        <taxon>Glomerellaceae</taxon>
        <taxon>Colletotrichum</taxon>
        <taxon>Colletotrichum spaethianum species complex</taxon>
    </lineage>
</organism>
<dbReference type="Gene3D" id="3.40.710.10">
    <property type="entry name" value="DD-peptidase/beta-lactamase superfamily"/>
    <property type="match status" value="1"/>
</dbReference>
<gene>
    <name evidence="5" type="ORF">CT0861_13112</name>
</gene>
<feature type="domain" description="Beta-lactamase-related" evidence="3">
    <location>
        <begin position="93"/>
        <end position="404"/>
    </location>
</feature>
<proteinExistence type="inferred from homology"/>
<dbReference type="Proteomes" id="UP000076552">
    <property type="component" value="Unassembled WGS sequence"/>
</dbReference>
<feature type="domain" description="Beta-lactamase-like ARB-00930-like C-terminal" evidence="4">
    <location>
        <begin position="415"/>
        <end position="574"/>
    </location>
</feature>
<feature type="chain" id="PRO_5013175856" evidence="2">
    <location>
        <begin position="16"/>
        <end position="589"/>
    </location>
</feature>
<protein>
    <submittedName>
        <fullName evidence="5">Beta-lactamase family protein</fullName>
    </submittedName>
</protein>
<evidence type="ECO:0000259" key="4">
    <source>
        <dbReference type="Pfam" id="PF26335"/>
    </source>
</evidence>
<evidence type="ECO:0000259" key="3">
    <source>
        <dbReference type="Pfam" id="PF00144"/>
    </source>
</evidence>
<dbReference type="STRING" id="708197.A0A166P3C6"/>
<dbReference type="InterPro" id="IPR012338">
    <property type="entry name" value="Beta-lactam/transpept-like"/>
</dbReference>
<dbReference type="PANTHER" id="PTHR22935:SF95">
    <property type="entry name" value="BETA-LACTAMASE-LIKE 1-RELATED"/>
    <property type="match status" value="1"/>
</dbReference>
<evidence type="ECO:0000256" key="1">
    <source>
        <dbReference type="ARBA" id="ARBA00038473"/>
    </source>
</evidence>
<keyword evidence="6" id="KW-1185">Reference proteome</keyword>
<dbReference type="InterPro" id="IPR051478">
    <property type="entry name" value="Beta-lactamase-like_AB/R"/>
</dbReference>
<evidence type="ECO:0000256" key="2">
    <source>
        <dbReference type="SAM" id="SignalP"/>
    </source>
</evidence>
<dbReference type="SUPFAM" id="SSF56601">
    <property type="entry name" value="beta-lactamase/transpeptidase-like"/>
    <property type="match status" value="1"/>
</dbReference>
<sequence length="589" mass="63687">MHLFLLLSLLCLVDAGLDCRPEGPVVPRPFNLTNSNAFQAATNTFKSKLQQALSGENTAGWAVENTSFSLAVVSVDQASPASPLWEHHHLASNNVNGTKTLTKDSQYLVGSVSKVLSMLVLLKSRLDLDSPVTNFIPELNDTSSTFKWANISLRALGSHLSGAPSNYGFSEYYYLKGYFESLGFPALNDSAFGPCGVSGLNDACTRAQLLEGMLRSYPIVATMERPAYSNIAFAIFIMAVEQASGMNYSQLLSTFIAEPLGLSNTFPSPGDSSRAVIPPVQNSWGSDYGLNAPGGGLVSSLSDLSALAHGIISRTILSPAKTREWLKPQTFAGSPYSFVGLPWEIFRPPNLVPEHPHPVTIYAKSGGAYGYRSQLAIIDEYGIAVVILTAGDMTAVPYIYDAMLATIVPAIDAVARDQAAELTGTFVNDPSRGTGDCINATIIQDKDSLILSSLNRNGLDILTALSEIWAVTVGSQLTPIDSTFRIFPTEDVTRTTLDERSVTKEAWRIWFAPIYGNASDLPGDGLGSQDCMSWTLNDWIYYGSEPVDRFTLVRDAETKEVLGVEFPFIRSGLLGKFMDQGPGNHTSCH</sequence>